<organism evidence="1 2">
    <name type="scientific">Ectobacillus funiculus</name>
    <dbReference type="NCBI Taxonomy" id="137993"/>
    <lineage>
        <taxon>Bacteria</taxon>
        <taxon>Bacillati</taxon>
        <taxon>Bacillota</taxon>
        <taxon>Bacilli</taxon>
        <taxon>Bacillales</taxon>
        <taxon>Bacillaceae</taxon>
        <taxon>Ectobacillus</taxon>
    </lineage>
</organism>
<proteinExistence type="predicted"/>
<dbReference type="RefSeq" id="WP_379948494.1">
    <property type="nucleotide sequence ID" value="NZ_JBHMAF010000022.1"/>
</dbReference>
<evidence type="ECO:0000313" key="1">
    <source>
        <dbReference type="EMBL" id="MFB9758226.1"/>
    </source>
</evidence>
<keyword evidence="2" id="KW-1185">Reference proteome</keyword>
<sequence length="113" mass="12450">MYNGHYGHTNAFYQYYPYDSYPLVMDSRNMDMSRGIRPQQPQQPQQSQQCQCDGSEALCVSIPVPVTVVLFGTKLQVELECLKITSEQDITPALQKLVKSLGGLLGGSGSTSS</sequence>
<dbReference type="Proteomes" id="UP001589609">
    <property type="component" value="Unassembled WGS sequence"/>
</dbReference>
<gene>
    <name evidence="1" type="ORF">ACFFMS_06780</name>
</gene>
<name>A0ABV5WDL4_9BACI</name>
<protein>
    <submittedName>
        <fullName evidence="1">Uncharacterized protein</fullName>
    </submittedName>
</protein>
<accession>A0ABV5WDL4</accession>
<comment type="caution">
    <text evidence="1">The sequence shown here is derived from an EMBL/GenBank/DDBJ whole genome shotgun (WGS) entry which is preliminary data.</text>
</comment>
<dbReference type="EMBL" id="JBHMAF010000022">
    <property type="protein sequence ID" value="MFB9758226.1"/>
    <property type="molecule type" value="Genomic_DNA"/>
</dbReference>
<evidence type="ECO:0000313" key="2">
    <source>
        <dbReference type="Proteomes" id="UP001589609"/>
    </source>
</evidence>
<reference evidence="1 2" key="1">
    <citation type="submission" date="2024-09" db="EMBL/GenBank/DDBJ databases">
        <authorList>
            <person name="Sun Q."/>
            <person name="Mori K."/>
        </authorList>
    </citation>
    <scope>NUCLEOTIDE SEQUENCE [LARGE SCALE GENOMIC DNA]</scope>
    <source>
        <strain evidence="1 2">JCM 11201</strain>
    </source>
</reference>